<reference evidence="8 9" key="1">
    <citation type="submission" date="2015-01" db="EMBL/GenBank/DDBJ databases">
        <title>The Genome Sequence of Exophiala mesophila CBS40295.</title>
        <authorList>
            <consortium name="The Broad Institute Genomics Platform"/>
            <person name="Cuomo C."/>
            <person name="de Hoog S."/>
            <person name="Gorbushina A."/>
            <person name="Stielow B."/>
            <person name="Teixiera M."/>
            <person name="Abouelleil A."/>
            <person name="Chapman S.B."/>
            <person name="Priest M."/>
            <person name="Young S.K."/>
            <person name="Wortman J."/>
            <person name="Nusbaum C."/>
            <person name="Birren B."/>
        </authorList>
    </citation>
    <scope>NUCLEOTIDE SEQUENCE [LARGE SCALE GENOMIC DNA]</scope>
    <source>
        <strain evidence="8 9">CBS 40295</strain>
    </source>
</reference>
<feature type="transmembrane region" description="Helical" evidence="6">
    <location>
        <begin position="540"/>
        <end position="563"/>
    </location>
</feature>
<dbReference type="HOGENOM" id="CLU_017517_0_0_1"/>
<dbReference type="RefSeq" id="XP_016223210.1">
    <property type="nucleotide sequence ID" value="XM_016370917.1"/>
</dbReference>
<dbReference type="VEuPathDB" id="FungiDB:PV10_06152"/>
<proteinExistence type="predicted"/>
<dbReference type="PANTHER" id="PTHR23507">
    <property type="entry name" value="ZGC:174356"/>
    <property type="match status" value="1"/>
</dbReference>
<name>A0A0D1XTX7_EXOME</name>
<keyword evidence="3 6" id="KW-1133">Transmembrane helix</keyword>
<dbReference type="AlphaFoldDB" id="A0A0D1XTX7"/>
<dbReference type="PROSITE" id="PS00216">
    <property type="entry name" value="SUGAR_TRANSPORT_1"/>
    <property type="match status" value="1"/>
</dbReference>
<sequence>MDPEDVFAQEAQEEVLLSEENNRRTRDSKIVNSATSYAPEDQDPDDESSPLIGQDETRRPSNPRATDSYIRALNEPWAGSHGSRNKPWYRTPSIFWLLPAFFPFCVAFGGIIVPKTYLILNLICDRYLSDQASKNPNFEYFPVMPGDDNPLCRDAHVQALVARFNLYINLMSGIFSAIVSPQLGALSDRIGRKKVLVCASFGAFFSDIITIIIGSNPGKVSVYWMLLGALIDGLCGSFTAGMALAFAYAADCTSPERRNVAFGYFHGTLFAGIALGPLIAGKLIQVSGTVMIAFYVALACNAFFIIFIALFVPESLSKERQLVAREKRRVAQEASPHKDWVAKLKNYNIFEPLWVLRPTGSGTSSSLRRNLFVLAAIDTMMFGVAMGTMQIILIYAEFRFGWNAVASSQFLSVANICRVTGLLVILPTLTRIFRGRTRSQSAGHKGADKLDVNIIRVAIIFDLLGYIGYAFAPTGAVMFLSGMIASLGGMGSPTLQSALTKHIPADRTGQVLGASGLLHALARIVAPTVFNAIYMGTVGIYAGIVFICLASIFVVSFILSFVLKTGLFLPDSPVGVGDEAEEDEDLIPTGSDT</sequence>
<dbReference type="EMBL" id="KN847523">
    <property type="protein sequence ID" value="KIV91636.1"/>
    <property type="molecule type" value="Genomic_DNA"/>
</dbReference>
<dbReference type="PANTHER" id="PTHR23507:SF40">
    <property type="entry name" value="TETRACYCLINE-EFFLUX TRANSPORTER"/>
    <property type="match status" value="1"/>
</dbReference>
<organism evidence="8 9">
    <name type="scientific">Exophiala mesophila</name>
    <name type="common">Black yeast-like fungus</name>
    <dbReference type="NCBI Taxonomy" id="212818"/>
    <lineage>
        <taxon>Eukaryota</taxon>
        <taxon>Fungi</taxon>
        <taxon>Dikarya</taxon>
        <taxon>Ascomycota</taxon>
        <taxon>Pezizomycotina</taxon>
        <taxon>Eurotiomycetes</taxon>
        <taxon>Chaetothyriomycetidae</taxon>
        <taxon>Chaetothyriales</taxon>
        <taxon>Herpotrichiellaceae</taxon>
        <taxon>Exophiala</taxon>
    </lineage>
</organism>
<feature type="domain" description="Major facilitator superfamily (MFS) profile" evidence="7">
    <location>
        <begin position="102"/>
        <end position="568"/>
    </location>
</feature>
<comment type="subcellular location">
    <subcellularLocation>
        <location evidence="1">Membrane</location>
        <topology evidence="1">Multi-pass membrane protein</topology>
    </subcellularLocation>
</comment>
<dbReference type="InterPro" id="IPR036259">
    <property type="entry name" value="MFS_trans_sf"/>
</dbReference>
<feature type="transmembrane region" description="Helical" evidence="6">
    <location>
        <begin position="94"/>
        <end position="113"/>
    </location>
</feature>
<feature type="transmembrane region" description="Helical" evidence="6">
    <location>
        <begin position="222"/>
        <end position="249"/>
    </location>
</feature>
<dbReference type="OMA" id="NPQCQIP"/>
<dbReference type="GO" id="GO:0016020">
    <property type="term" value="C:membrane"/>
    <property type="evidence" value="ECO:0007669"/>
    <property type="project" value="UniProtKB-SubCell"/>
</dbReference>
<feature type="transmembrane region" description="Helical" evidence="6">
    <location>
        <begin position="511"/>
        <end position="534"/>
    </location>
</feature>
<gene>
    <name evidence="8" type="ORF">PV10_06152</name>
</gene>
<dbReference type="STRING" id="212818.A0A0D1XTX7"/>
<evidence type="ECO:0000256" key="1">
    <source>
        <dbReference type="ARBA" id="ARBA00004141"/>
    </source>
</evidence>
<evidence type="ECO:0000313" key="9">
    <source>
        <dbReference type="Proteomes" id="UP000054302"/>
    </source>
</evidence>
<feature type="region of interest" description="Disordered" evidence="5">
    <location>
        <begin position="16"/>
        <end position="65"/>
    </location>
</feature>
<protein>
    <recommendedName>
        <fullName evidence="7">Major facilitator superfamily (MFS) profile domain-containing protein</fullName>
    </recommendedName>
</protein>
<dbReference type="InterPro" id="IPR011701">
    <property type="entry name" value="MFS"/>
</dbReference>
<dbReference type="Proteomes" id="UP000054302">
    <property type="component" value="Unassembled WGS sequence"/>
</dbReference>
<evidence type="ECO:0000259" key="7">
    <source>
        <dbReference type="PROSITE" id="PS50850"/>
    </source>
</evidence>
<keyword evidence="2 6" id="KW-0812">Transmembrane</keyword>
<keyword evidence="4 6" id="KW-0472">Membrane</keyword>
<dbReference type="PROSITE" id="PS50850">
    <property type="entry name" value="MFS"/>
    <property type="match status" value="1"/>
</dbReference>
<accession>A0A0D1XTX7</accession>
<dbReference type="SUPFAM" id="SSF103473">
    <property type="entry name" value="MFS general substrate transporter"/>
    <property type="match status" value="1"/>
</dbReference>
<dbReference type="OrthoDB" id="3026777at2759"/>
<feature type="compositionally biased region" description="Basic and acidic residues" evidence="5">
    <location>
        <begin position="20"/>
        <end position="29"/>
    </location>
</feature>
<evidence type="ECO:0000313" key="8">
    <source>
        <dbReference type="EMBL" id="KIV91636.1"/>
    </source>
</evidence>
<dbReference type="InterPro" id="IPR005829">
    <property type="entry name" value="Sugar_transporter_CS"/>
</dbReference>
<keyword evidence="9" id="KW-1185">Reference proteome</keyword>
<feature type="transmembrane region" description="Helical" evidence="6">
    <location>
        <begin position="261"/>
        <end position="280"/>
    </location>
</feature>
<feature type="transmembrane region" description="Helical" evidence="6">
    <location>
        <begin position="164"/>
        <end position="183"/>
    </location>
</feature>
<dbReference type="GO" id="GO:0022857">
    <property type="term" value="F:transmembrane transporter activity"/>
    <property type="evidence" value="ECO:0007669"/>
    <property type="project" value="InterPro"/>
</dbReference>
<feature type="transmembrane region" description="Helical" evidence="6">
    <location>
        <begin position="410"/>
        <end position="433"/>
    </location>
</feature>
<dbReference type="InterPro" id="IPR020846">
    <property type="entry name" value="MFS_dom"/>
</dbReference>
<evidence type="ECO:0000256" key="3">
    <source>
        <dbReference type="ARBA" id="ARBA00022989"/>
    </source>
</evidence>
<dbReference type="Gene3D" id="1.20.1250.20">
    <property type="entry name" value="MFS general substrate transporter like domains"/>
    <property type="match status" value="1"/>
</dbReference>
<feature type="transmembrane region" description="Helical" evidence="6">
    <location>
        <begin position="292"/>
        <end position="312"/>
    </location>
</feature>
<evidence type="ECO:0000256" key="2">
    <source>
        <dbReference type="ARBA" id="ARBA00022692"/>
    </source>
</evidence>
<feature type="transmembrane region" description="Helical" evidence="6">
    <location>
        <begin position="371"/>
        <end position="398"/>
    </location>
</feature>
<evidence type="ECO:0000256" key="5">
    <source>
        <dbReference type="SAM" id="MobiDB-lite"/>
    </source>
</evidence>
<evidence type="ECO:0000256" key="6">
    <source>
        <dbReference type="SAM" id="Phobius"/>
    </source>
</evidence>
<feature type="transmembrane region" description="Helical" evidence="6">
    <location>
        <begin position="195"/>
        <end position="216"/>
    </location>
</feature>
<evidence type="ECO:0000256" key="4">
    <source>
        <dbReference type="ARBA" id="ARBA00023136"/>
    </source>
</evidence>
<dbReference type="GeneID" id="27323997"/>
<dbReference type="Pfam" id="PF07690">
    <property type="entry name" value="MFS_1"/>
    <property type="match status" value="1"/>
</dbReference>